<dbReference type="Proteomes" id="UP000197418">
    <property type="component" value="Chromosome"/>
</dbReference>
<dbReference type="EMBL" id="CP015102">
    <property type="protein sequence ID" value="ASJ06428.1"/>
    <property type="molecule type" value="Genomic_DNA"/>
</dbReference>
<keyword evidence="1" id="KW-0472">Membrane</keyword>
<evidence type="ECO:0000313" key="2">
    <source>
        <dbReference type="EMBL" id="ASJ06428.1"/>
    </source>
</evidence>
<name>A0A218P6K8_9EURY</name>
<dbReference type="KEGG" id="tpaf:A3L08_03315"/>
<dbReference type="RefSeq" id="WP_088853686.1">
    <property type="nucleotide sequence ID" value="NZ_CP015102.1"/>
</dbReference>
<accession>A0A218P6K8</accession>
<sequence length="464" mass="51542">MRRRGQILSLDAMLALVMVVVMLGTITSTSTALQNEISTMVSWYDRANIASNMLDVLTKNPGDPANWIKDASKLRSLGLRSDTYPYAVSYEKISALMQLGDDTAVVNSLISMSNNKDFELHLYLTNTTVSLTGNFPKRVFIDLSDGKDRNMQIGQGSTGNNPFDATNVTLNGDKLPKRNQPYSLSPGDVLAFYTLEDITVHDRKNGEDYPIPAPAYVGIQVISTGSHFQVQWTDRGLHITGQGQVRIIVEGYQKNTIQVNVDVTEPEELTAPSYRIAVINGSKVNDDATIQKSRDRSPWVEYIERKVTVEKLKYEESIDVDSPSTTEWIAGRLTMNVPEYAYFRVTVAPQDTGRIILIARDGDEYRGVLIEKQSEDSALQAVVATSGDSSPPKFYIGNTTSVDVPWSSIFQAFDTSTGSKVILVWIYGNTFGGTAKITDMGHLGTIMKPKFERTMLKLWVWDDS</sequence>
<gene>
    <name evidence="2" type="ORF">A3L08_03315</name>
</gene>
<protein>
    <submittedName>
        <fullName evidence="2">Uncharacterized protein</fullName>
    </submittedName>
</protein>
<organism evidence="2 3">
    <name type="scientific">Thermococcus pacificus</name>
    <dbReference type="NCBI Taxonomy" id="71998"/>
    <lineage>
        <taxon>Archaea</taxon>
        <taxon>Methanobacteriati</taxon>
        <taxon>Methanobacteriota</taxon>
        <taxon>Thermococci</taxon>
        <taxon>Thermococcales</taxon>
        <taxon>Thermococcaceae</taxon>
        <taxon>Thermococcus</taxon>
    </lineage>
</organism>
<dbReference type="AlphaFoldDB" id="A0A218P6K8"/>
<dbReference type="OrthoDB" id="85914at2157"/>
<feature type="transmembrane region" description="Helical" evidence="1">
    <location>
        <begin position="12"/>
        <end position="33"/>
    </location>
</feature>
<keyword evidence="1" id="KW-0812">Transmembrane</keyword>
<evidence type="ECO:0000256" key="1">
    <source>
        <dbReference type="SAM" id="Phobius"/>
    </source>
</evidence>
<proteinExistence type="predicted"/>
<evidence type="ECO:0000313" key="3">
    <source>
        <dbReference type="Proteomes" id="UP000197418"/>
    </source>
</evidence>
<keyword evidence="1" id="KW-1133">Transmembrane helix</keyword>
<keyword evidence="3" id="KW-1185">Reference proteome</keyword>
<dbReference type="GeneID" id="33315269"/>
<reference evidence="2 3" key="1">
    <citation type="submission" date="2016-04" db="EMBL/GenBank/DDBJ databases">
        <title>Complete genome sequence of Thermococcus pacificus type strain P4.</title>
        <authorList>
            <person name="Oger P.M."/>
        </authorList>
    </citation>
    <scope>NUCLEOTIDE SEQUENCE [LARGE SCALE GENOMIC DNA]</scope>
    <source>
        <strain evidence="2 3">P-4</strain>
    </source>
</reference>